<sequence length="33" mass="3708">MYFCFSVSKDSGLLIVLPRMYTLQGPSVDVILD</sequence>
<reference evidence="1" key="1">
    <citation type="journal article" date="2021" name="Proc. Natl. Acad. Sci. U.S.A.">
        <title>A Catalog of Tens of Thousands of Viruses from Human Metagenomes Reveals Hidden Associations with Chronic Diseases.</title>
        <authorList>
            <person name="Tisza M.J."/>
            <person name="Buck C.B."/>
        </authorList>
    </citation>
    <scope>NUCLEOTIDE SEQUENCE</scope>
    <source>
        <strain evidence="1">CtG4L18</strain>
    </source>
</reference>
<name>A0A8S5UPB1_9CAUD</name>
<protein>
    <submittedName>
        <fullName evidence="1">Uncharacterized protein</fullName>
    </submittedName>
</protein>
<accession>A0A8S5UPB1</accession>
<proteinExistence type="predicted"/>
<evidence type="ECO:0000313" key="1">
    <source>
        <dbReference type="EMBL" id="DAF96222.1"/>
    </source>
</evidence>
<organism evidence="1">
    <name type="scientific">Podoviridae sp. ctG4L18</name>
    <dbReference type="NCBI Taxonomy" id="2825234"/>
    <lineage>
        <taxon>Viruses</taxon>
        <taxon>Duplodnaviria</taxon>
        <taxon>Heunggongvirae</taxon>
        <taxon>Uroviricota</taxon>
        <taxon>Caudoviricetes</taxon>
    </lineage>
</organism>
<dbReference type="EMBL" id="BK016114">
    <property type="protein sequence ID" value="DAF96222.1"/>
    <property type="molecule type" value="Genomic_DNA"/>
</dbReference>